<dbReference type="Gene3D" id="3.40.50.1460">
    <property type="match status" value="1"/>
</dbReference>
<comment type="caution">
    <text evidence="3">The sequence shown here is derived from an EMBL/GenBank/DDBJ whole genome shotgun (WGS) entry which is preliminary data.</text>
</comment>
<evidence type="ECO:0000256" key="1">
    <source>
        <dbReference type="SAM" id="MobiDB-lite"/>
    </source>
</evidence>
<feature type="compositionally biased region" description="Acidic residues" evidence="1">
    <location>
        <begin position="206"/>
        <end position="215"/>
    </location>
</feature>
<keyword evidence="4" id="KW-1185">Reference proteome</keyword>
<dbReference type="Proteomes" id="UP000215902">
    <property type="component" value="Unassembled WGS sequence"/>
</dbReference>
<proteinExistence type="predicted"/>
<organism evidence="3 4">
    <name type="scientific">Macrostomum lignano</name>
    <dbReference type="NCBI Taxonomy" id="282301"/>
    <lineage>
        <taxon>Eukaryota</taxon>
        <taxon>Metazoa</taxon>
        <taxon>Spiralia</taxon>
        <taxon>Lophotrochozoa</taxon>
        <taxon>Platyhelminthes</taxon>
        <taxon>Rhabditophora</taxon>
        <taxon>Macrostomorpha</taxon>
        <taxon>Macrostomida</taxon>
        <taxon>Macrostomidae</taxon>
        <taxon>Macrostomum</taxon>
    </lineage>
</organism>
<feature type="compositionally biased region" description="Polar residues" evidence="1">
    <location>
        <begin position="24"/>
        <end position="45"/>
    </location>
</feature>
<dbReference type="GO" id="GO:0004197">
    <property type="term" value="F:cysteine-type endopeptidase activity"/>
    <property type="evidence" value="ECO:0007669"/>
    <property type="project" value="InterPro"/>
</dbReference>
<feature type="compositionally biased region" description="Low complexity" evidence="1">
    <location>
        <begin position="125"/>
        <end position="134"/>
    </location>
</feature>
<feature type="domain" description="Peptidase C14 caspase" evidence="2">
    <location>
        <begin position="230"/>
        <end position="294"/>
    </location>
</feature>
<dbReference type="EMBL" id="NIVC01000200">
    <property type="protein sequence ID" value="PAA88175.1"/>
    <property type="molecule type" value="Genomic_DNA"/>
</dbReference>
<dbReference type="InterPro" id="IPR011600">
    <property type="entry name" value="Pept_C14_caspase"/>
</dbReference>
<feature type="compositionally biased region" description="Low complexity" evidence="1">
    <location>
        <begin position="10"/>
        <end position="23"/>
    </location>
</feature>
<protein>
    <recommendedName>
        <fullName evidence="2">Peptidase C14 caspase domain-containing protein</fullName>
    </recommendedName>
</protein>
<feature type="region of interest" description="Disordered" evidence="1">
    <location>
        <begin position="179"/>
        <end position="222"/>
    </location>
</feature>
<dbReference type="AlphaFoldDB" id="A0A267GQ66"/>
<dbReference type="GO" id="GO:0006508">
    <property type="term" value="P:proteolysis"/>
    <property type="evidence" value="ECO:0007669"/>
    <property type="project" value="InterPro"/>
</dbReference>
<accession>A0A267GQ66</accession>
<evidence type="ECO:0000313" key="3">
    <source>
        <dbReference type="EMBL" id="PAA88175.1"/>
    </source>
</evidence>
<name>A0A267GQ66_9PLAT</name>
<dbReference type="SUPFAM" id="SSF52129">
    <property type="entry name" value="Caspase-like"/>
    <property type="match status" value="1"/>
</dbReference>
<dbReference type="InterPro" id="IPR029030">
    <property type="entry name" value="Caspase-like_dom_sf"/>
</dbReference>
<feature type="compositionally biased region" description="Polar residues" evidence="1">
    <location>
        <begin position="179"/>
        <end position="201"/>
    </location>
</feature>
<feature type="region of interest" description="Disordered" evidence="1">
    <location>
        <begin position="1"/>
        <end position="45"/>
    </location>
</feature>
<reference evidence="3 4" key="1">
    <citation type="submission" date="2017-06" db="EMBL/GenBank/DDBJ databases">
        <title>A platform for efficient transgenesis in Macrostomum lignano, a flatworm model organism for stem cell research.</title>
        <authorList>
            <person name="Berezikov E."/>
        </authorList>
    </citation>
    <scope>NUCLEOTIDE SEQUENCE [LARGE SCALE GENOMIC DNA]</scope>
    <source>
        <strain evidence="3">DV1</strain>
        <tissue evidence="3">Whole organism</tissue>
    </source>
</reference>
<sequence>MTSCDSSEVTSLASTSARTATGAIQDSASSYTHPTNSNCRTSPRQRQSLYAPLQPEDADNPSTVVSKARQLIAELQDLLNSPTTAAPVGASAATSSKTNSNRNRLQTNEINNIEITNSARSFNDASSSTTSASTQRLTAHSEPQQPQQPEEPPLELQACNGLCVVFANYASLLPASTAAMSSNSNGPTPADGTATSATQPTAEADPASDEEDDMDAAAADGGSPRQLLARANQIRDAATAIGRLFNSRLEFTVFIHWNKSRRETLRLLRQTASAMSESGRDCCFVFCLGRGGRDHFEAASGGSVTLTDILATLAVGQRGRLPPVFVVGELTPVTTTAYSAAASVETPRLSIPSNHLLLWSLGAPEMTDLLVEQLTKTHSGSNLGKDVASTVAGIAEWIRRRRNGTSSARGVGGDRAVLCGRNSEDGVGNRPRQQCCCRFISKLDRLVYLASPDCI</sequence>
<gene>
    <name evidence="3" type="ORF">BOX15_Mlig012041g1</name>
</gene>
<feature type="compositionally biased region" description="Low complexity" evidence="1">
    <location>
        <begin position="90"/>
        <end position="117"/>
    </location>
</feature>
<evidence type="ECO:0000259" key="2">
    <source>
        <dbReference type="Pfam" id="PF00656"/>
    </source>
</evidence>
<evidence type="ECO:0000313" key="4">
    <source>
        <dbReference type="Proteomes" id="UP000215902"/>
    </source>
</evidence>
<feature type="region of interest" description="Disordered" evidence="1">
    <location>
        <begin position="83"/>
        <end position="153"/>
    </location>
</feature>
<dbReference type="Pfam" id="PF00656">
    <property type="entry name" value="Peptidase_C14"/>
    <property type="match status" value="1"/>
</dbReference>